<dbReference type="GO" id="GO:0016787">
    <property type="term" value="F:hydrolase activity"/>
    <property type="evidence" value="ECO:0007669"/>
    <property type="project" value="UniProtKB-KW"/>
</dbReference>
<dbReference type="RefSeq" id="WP_377471761.1">
    <property type="nucleotide sequence ID" value="NZ_JBHLWN010000073.1"/>
</dbReference>
<dbReference type="InterPro" id="IPR050471">
    <property type="entry name" value="AB_hydrolase"/>
</dbReference>
<dbReference type="Pfam" id="PF12697">
    <property type="entry name" value="Abhydrolase_6"/>
    <property type="match status" value="1"/>
</dbReference>
<keyword evidence="2" id="KW-0378">Hydrolase</keyword>
<feature type="domain" description="AB hydrolase-1" evidence="1">
    <location>
        <begin position="37"/>
        <end position="286"/>
    </location>
</feature>
<dbReference type="Proteomes" id="UP001589776">
    <property type="component" value="Unassembled WGS sequence"/>
</dbReference>
<gene>
    <name evidence="2" type="ORF">ACFFK0_18335</name>
</gene>
<dbReference type="Gene3D" id="3.40.50.1820">
    <property type="entry name" value="alpha/beta hydrolase"/>
    <property type="match status" value="1"/>
</dbReference>
<evidence type="ECO:0000313" key="2">
    <source>
        <dbReference type="EMBL" id="MFC0214394.1"/>
    </source>
</evidence>
<dbReference type="PANTHER" id="PTHR43433">
    <property type="entry name" value="HYDROLASE, ALPHA/BETA FOLD FAMILY PROTEIN"/>
    <property type="match status" value="1"/>
</dbReference>
<dbReference type="PANTHER" id="PTHR43433:SF5">
    <property type="entry name" value="AB HYDROLASE-1 DOMAIN-CONTAINING PROTEIN"/>
    <property type="match status" value="1"/>
</dbReference>
<dbReference type="InterPro" id="IPR029058">
    <property type="entry name" value="AB_hydrolase_fold"/>
</dbReference>
<dbReference type="SUPFAM" id="SSF53474">
    <property type="entry name" value="alpha/beta-Hydrolases"/>
    <property type="match status" value="1"/>
</dbReference>
<keyword evidence="3" id="KW-1185">Reference proteome</keyword>
<comment type="caution">
    <text evidence="2">The sequence shown here is derived from an EMBL/GenBank/DDBJ whole genome shotgun (WGS) entry which is preliminary data.</text>
</comment>
<evidence type="ECO:0000313" key="3">
    <source>
        <dbReference type="Proteomes" id="UP001589776"/>
    </source>
</evidence>
<accession>A0ABV6DP26</accession>
<organism evidence="2 3">
    <name type="scientific">Paenibacillus chartarius</name>
    <dbReference type="NCBI Taxonomy" id="747481"/>
    <lineage>
        <taxon>Bacteria</taxon>
        <taxon>Bacillati</taxon>
        <taxon>Bacillota</taxon>
        <taxon>Bacilli</taxon>
        <taxon>Bacillales</taxon>
        <taxon>Paenibacillaceae</taxon>
        <taxon>Paenibacillus</taxon>
    </lineage>
</organism>
<dbReference type="InterPro" id="IPR000073">
    <property type="entry name" value="AB_hydrolase_1"/>
</dbReference>
<reference evidence="2 3" key="1">
    <citation type="submission" date="2024-09" db="EMBL/GenBank/DDBJ databases">
        <authorList>
            <person name="Sun Q."/>
            <person name="Mori K."/>
        </authorList>
    </citation>
    <scope>NUCLEOTIDE SEQUENCE [LARGE SCALE GENOMIC DNA]</scope>
    <source>
        <strain evidence="2 3">CCM 7759</strain>
    </source>
</reference>
<name>A0ABV6DP26_9BACL</name>
<protein>
    <submittedName>
        <fullName evidence="2">Alpha/beta fold hydrolase</fullName>
    </submittedName>
</protein>
<dbReference type="EMBL" id="JBHLWN010000073">
    <property type="protein sequence ID" value="MFC0214394.1"/>
    <property type="molecule type" value="Genomic_DNA"/>
</dbReference>
<evidence type="ECO:0000259" key="1">
    <source>
        <dbReference type="Pfam" id="PF12697"/>
    </source>
</evidence>
<sequence length="294" mass="32789">MSIRRMTTILDHGTIGYITSNDGTSISYYQLGRGPGLVLLHGIMESAGSHLDIALALADTYTVCLPNRRGRGLSGPYGEHYSLQTEIEDLDALLTHTGAHYIFGISLGGLIALHAALRLSAIRKAAVFDPPLCLNGSVSHDWLKRYREEIKQEKIAAALVTSMLGAQMGPSFFRRLPRRILEFLTKMMIANEEKKAAVDDITIKMLAPTLHYDGELVVETSDKLEEFRTLQTEILLLGGDRSPSYMKYALHALEKTLPNSSRVEFNRMGHEGTGNAVHRGQPHRVEQELRKFFR</sequence>
<proteinExistence type="predicted"/>